<accession>A0A0P9CQB5</accession>
<proteinExistence type="predicted"/>
<organism evidence="1 2">
    <name type="scientific">Kouleothrix aurantiaca</name>
    <dbReference type="NCBI Taxonomy" id="186479"/>
    <lineage>
        <taxon>Bacteria</taxon>
        <taxon>Bacillati</taxon>
        <taxon>Chloroflexota</taxon>
        <taxon>Chloroflexia</taxon>
        <taxon>Chloroflexales</taxon>
        <taxon>Roseiflexineae</taxon>
        <taxon>Roseiflexaceae</taxon>
        <taxon>Kouleothrix</taxon>
    </lineage>
</organism>
<dbReference type="EMBL" id="LJCR01002856">
    <property type="protein sequence ID" value="KPV48193.1"/>
    <property type="molecule type" value="Genomic_DNA"/>
</dbReference>
<dbReference type="Proteomes" id="UP000050509">
    <property type="component" value="Unassembled WGS sequence"/>
</dbReference>
<reference evidence="1 2" key="1">
    <citation type="submission" date="2015-09" db="EMBL/GenBank/DDBJ databases">
        <title>Draft genome sequence of Kouleothrix aurantiaca JCM 19913.</title>
        <authorList>
            <person name="Hemp J."/>
        </authorList>
    </citation>
    <scope>NUCLEOTIDE SEQUENCE [LARGE SCALE GENOMIC DNA]</scope>
    <source>
        <strain evidence="1 2">COM-B</strain>
    </source>
</reference>
<evidence type="ECO:0000313" key="2">
    <source>
        <dbReference type="Proteomes" id="UP000050509"/>
    </source>
</evidence>
<protein>
    <submittedName>
        <fullName evidence="1">Uncharacterized protein</fullName>
    </submittedName>
</protein>
<dbReference type="AlphaFoldDB" id="A0A0P9CQB5"/>
<evidence type="ECO:0000313" key="1">
    <source>
        <dbReference type="EMBL" id="KPV48193.1"/>
    </source>
</evidence>
<name>A0A0P9CQB5_9CHLR</name>
<keyword evidence="2" id="KW-1185">Reference proteome</keyword>
<sequence>MLAWHERAISTRDPRFAPAGELGDEPITAILQWNSGADDEEAACGWVVCITPTNAFAAFDPELLGQAPIYAFLEDAALDLAMVGFLDWTGSGEAYQQAIAIPADGNYAPVIRIIDGRAVVATTIFVVDHIWREAVNADDLAAEALAYVRQQLAEGRVDGPWPCPQNLYRRARWES</sequence>
<gene>
    <name evidence="1" type="ORF">SE17_39385</name>
</gene>
<comment type="caution">
    <text evidence="1">The sequence shown here is derived from an EMBL/GenBank/DDBJ whole genome shotgun (WGS) entry which is preliminary data.</text>
</comment>